<organism evidence="1 2">
    <name type="scientific">Burkholderia ubonensis</name>
    <dbReference type="NCBI Taxonomy" id="101571"/>
    <lineage>
        <taxon>Bacteria</taxon>
        <taxon>Pseudomonadati</taxon>
        <taxon>Pseudomonadota</taxon>
        <taxon>Betaproteobacteria</taxon>
        <taxon>Burkholderiales</taxon>
        <taxon>Burkholderiaceae</taxon>
        <taxon>Burkholderia</taxon>
        <taxon>Burkholderia cepacia complex</taxon>
    </lineage>
</organism>
<evidence type="ECO:0000313" key="1">
    <source>
        <dbReference type="EMBL" id="KVT62567.1"/>
    </source>
</evidence>
<name>A0AAW3NKZ8_9BURK</name>
<accession>A0AAW3NKZ8</accession>
<dbReference type="AlphaFoldDB" id="A0AAW3NKZ8"/>
<dbReference type="EMBL" id="LPDO01000007">
    <property type="protein sequence ID" value="KVT62567.1"/>
    <property type="molecule type" value="Genomic_DNA"/>
</dbReference>
<comment type="caution">
    <text evidence="1">The sequence shown here is derived from an EMBL/GenBank/DDBJ whole genome shotgun (WGS) entry which is preliminary data.</text>
</comment>
<dbReference type="Proteomes" id="UP000056732">
    <property type="component" value="Unassembled WGS sequence"/>
</dbReference>
<gene>
    <name evidence="1" type="ORF">WK53_22970</name>
</gene>
<proteinExistence type="predicted"/>
<reference evidence="1 2" key="1">
    <citation type="submission" date="2015-11" db="EMBL/GenBank/DDBJ databases">
        <title>Expanding the genomic diversity of Burkholderia species for the development of highly accurate diagnostics.</title>
        <authorList>
            <person name="Sahl J."/>
            <person name="Keim P."/>
            <person name="Wagner D."/>
        </authorList>
    </citation>
    <scope>NUCLEOTIDE SEQUENCE [LARGE SCALE GENOMIC DNA]</scope>
    <source>
        <strain evidence="1 2">MSMB1137WGS</strain>
    </source>
</reference>
<sequence length="62" mass="7030">MTVRESILTQIEMINFRMEILKFLCSLPLTHGCTCPGTAEITSRQGFAPAFRAMRIIDREIA</sequence>
<protein>
    <submittedName>
        <fullName evidence="1">Uncharacterized protein</fullName>
    </submittedName>
</protein>
<evidence type="ECO:0000313" key="2">
    <source>
        <dbReference type="Proteomes" id="UP000056732"/>
    </source>
</evidence>